<evidence type="ECO:0000256" key="1">
    <source>
        <dbReference type="SAM" id="MobiDB-lite"/>
    </source>
</evidence>
<gene>
    <name evidence="2" type="primary">A07g504660.1_BraROA</name>
    <name evidence="2" type="ORF">IGI04_026615</name>
</gene>
<dbReference type="Proteomes" id="UP000823674">
    <property type="component" value="Chromosome A07"/>
</dbReference>
<protein>
    <submittedName>
        <fullName evidence="2">Uncharacterized protein</fullName>
    </submittedName>
</protein>
<comment type="caution">
    <text evidence="2">The sequence shown here is derived from an EMBL/GenBank/DDBJ whole genome shotgun (WGS) entry which is preliminary data.</text>
</comment>
<dbReference type="EMBL" id="JADBGQ010000009">
    <property type="protein sequence ID" value="KAG5378773.1"/>
    <property type="molecule type" value="Genomic_DNA"/>
</dbReference>
<accession>A0ABQ7KWK3</accession>
<keyword evidence="3" id="KW-1185">Reference proteome</keyword>
<reference evidence="2 3" key="1">
    <citation type="submission" date="2021-03" db="EMBL/GenBank/DDBJ databases">
        <authorList>
            <person name="King G.J."/>
            <person name="Bancroft I."/>
            <person name="Baten A."/>
            <person name="Bloomfield J."/>
            <person name="Borpatragohain P."/>
            <person name="He Z."/>
            <person name="Irish N."/>
            <person name="Irwin J."/>
            <person name="Liu K."/>
            <person name="Mauleon R.P."/>
            <person name="Moore J."/>
            <person name="Morris R."/>
            <person name="Ostergaard L."/>
            <person name="Wang B."/>
            <person name="Wells R."/>
        </authorList>
    </citation>
    <scope>NUCLEOTIDE SEQUENCE [LARGE SCALE GENOMIC DNA]</scope>
    <source>
        <strain evidence="2">R-o-18</strain>
        <tissue evidence="2">Leaf</tissue>
    </source>
</reference>
<organism evidence="2 3">
    <name type="scientific">Brassica rapa subsp. trilocularis</name>
    <dbReference type="NCBI Taxonomy" id="1813537"/>
    <lineage>
        <taxon>Eukaryota</taxon>
        <taxon>Viridiplantae</taxon>
        <taxon>Streptophyta</taxon>
        <taxon>Embryophyta</taxon>
        <taxon>Tracheophyta</taxon>
        <taxon>Spermatophyta</taxon>
        <taxon>Magnoliopsida</taxon>
        <taxon>eudicotyledons</taxon>
        <taxon>Gunneridae</taxon>
        <taxon>Pentapetalae</taxon>
        <taxon>rosids</taxon>
        <taxon>malvids</taxon>
        <taxon>Brassicales</taxon>
        <taxon>Brassicaceae</taxon>
        <taxon>Brassiceae</taxon>
        <taxon>Brassica</taxon>
    </lineage>
</organism>
<feature type="region of interest" description="Disordered" evidence="1">
    <location>
        <begin position="1"/>
        <end position="27"/>
    </location>
</feature>
<name>A0ABQ7KWK3_BRACM</name>
<proteinExistence type="predicted"/>
<sequence>MGEEECDTCQPLGESTETISRSSSEELSEQSSCVYPLVLTHRRKKSEDVTQVVSYPANHHFNPFNCCIYRLPERKKWLTLLSTFPVDFKFWLIPLSISIQSFSIDWIQPQNEIQHSCYFSRHFDVGRPNFLLDVANENDNRNRGSSDRDLVSMFFRHLDPFSHDDWRSI</sequence>
<evidence type="ECO:0000313" key="2">
    <source>
        <dbReference type="EMBL" id="KAG5378773.1"/>
    </source>
</evidence>
<evidence type="ECO:0000313" key="3">
    <source>
        <dbReference type="Proteomes" id="UP000823674"/>
    </source>
</evidence>